<dbReference type="InterPro" id="IPR053231">
    <property type="entry name" value="GPCR_LN-TM7"/>
</dbReference>
<sequence>MARCQYRLQMLTYVTVYLIVHFNKFSAEVRELDTTPSIFDETFEQGLTLVDGILRIEESVCSSTCRSGYPKRGPLKCAVCYCDRLCNVYKDCCPEVLLTHGVTYNQSVTSCMSVKPVDKPVDEERPDSDVRTNVVVKCSGKRFGYVGVPLMDDDIPSVYSREVSDKCQHPDVTDPKQSLPVSSLDSGITYRNIYCAQCHRDSTNVTRWDLSIDCLETSSKLLNGPLSKLKIFKRLMTREGSDETGCQLSFIPKAVTHSRACHFSEPDVIGACNVSGQWQHFDEHVERACSLYTSVFLFKYRNMFCFICNSEYLIDQKIKLYMLVQEGPEVNVARLSYAALMNFDEASPGTTEELSVTAYKETVGVEDDPKGRCSTLEIYDDVTCQCHRPLCAEGKTLSTNGSCQSIVYSNILGYHACVMVEVIMSRPMSGRSFDQFIVYTMLMDLPSMTRHSLHISKWCPNDTKIAIGWEMYVTREGTLEDLEQDIHQLLPVLVRTVEQSFQDRAISSKFKFIDQCRPDTLQPLPCPRNQSVLYPTIVPRVLILGNADAQRVHYIEFSEINKCSFMEVDSSNFRDFGDYYEFIPNGNKV</sequence>
<dbReference type="AlphaFoldDB" id="A0AAV2H0R9"/>
<evidence type="ECO:0000313" key="1">
    <source>
        <dbReference type="EMBL" id="CAL1527218.1"/>
    </source>
</evidence>
<protein>
    <recommendedName>
        <fullName evidence="3">SMB domain-containing protein</fullName>
    </recommendedName>
</protein>
<comment type="caution">
    <text evidence="1">The sequence shown here is derived from an EMBL/GenBank/DDBJ whole genome shotgun (WGS) entry which is preliminary data.</text>
</comment>
<organism evidence="1 2">
    <name type="scientific">Lymnaea stagnalis</name>
    <name type="common">Great pond snail</name>
    <name type="synonym">Helix stagnalis</name>
    <dbReference type="NCBI Taxonomy" id="6523"/>
    <lineage>
        <taxon>Eukaryota</taxon>
        <taxon>Metazoa</taxon>
        <taxon>Spiralia</taxon>
        <taxon>Lophotrochozoa</taxon>
        <taxon>Mollusca</taxon>
        <taxon>Gastropoda</taxon>
        <taxon>Heterobranchia</taxon>
        <taxon>Euthyneura</taxon>
        <taxon>Panpulmonata</taxon>
        <taxon>Hygrophila</taxon>
        <taxon>Lymnaeoidea</taxon>
        <taxon>Lymnaeidae</taxon>
        <taxon>Lymnaea</taxon>
    </lineage>
</organism>
<feature type="non-terminal residue" evidence="1">
    <location>
        <position position="589"/>
    </location>
</feature>
<evidence type="ECO:0008006" key="3">
    <source>
        <dbReference type="Google" id="ProtNLM"/>
    </source>
</evidence>
<dbReference type="Proteomes" id="UP001497497">
    <property type="component" value="Unassembled WGS sequence"/>
</dbReference>
<reference evidence="1 2" key="1">
    <citation type="submission" date="2024-04" db="EMBL/GenBank/DDBJ databases">
        <authorList>
            <consortium name="Genoscope - CEA"/>
            <person name="William W."/>
        </authorList>
    </citation>
    <scope>NUCLEOTIDE SEQUENCE [LARGE SCALE GENOMIC DNA]</scope>
</reference>
<keyword evidence="2" id="KW-1185">Reference proteome</keyword>
<dbReference type="PANTHER" id="PTHR45902:SF4">
    <property type="entry name" value="G-PROTEIN COUPLED RECEPTORS FAMILY 2 PROFILE 2 DOMAIN-CONTAINING PROTEIN"/>
    <property type="match status" value="1"/>
</dbReference>
<proteinExistence type="predicted"/>
<accession>A0AAV2H0R9</accession>
<dbReference type="EMBL" id="CAXITT010000014">
    <property type="protein sequence ID" value="CAL1527218.1"/>
    <property type="molecule type" value="Genomic_DNA"/>
</dbReference>
<gene>
    <name evidence="1" type="ORF">GSLYS_00001395001</name>
</gene>
<name>A0AAV2H0R9_LYMST</name>
<evidence type="ECO:0000313" key="2">
    <source>
        <dbReference type="Proteomes" id="UP001497497"/>
    </source>
</evidence>
<dbReference type="PANTHER" id="PTHR45902">
    <property type="entry name" value="LATROPHILIN RECEPTOR-LIKE PROTEIN A"/>
    <property type="match status" value="1"/>
</dbReference>